<evidence type="ECO:0000259" key="1">
    <source>
        <dbReference type="PROSITE" id="PS51832"/>
    </source>
</evidence>
<protein>
    <submittedName>
        <fullName evidence="2">Uncharacterized domain HDIG-containing protein</fullName>
    </submittedName>
</protein>
<dbReference type="PROSITE" id="PS51832">
    <property type="entry name" value="HD_GYP"/>
    <property type="match status" value="1"/>
</dbReference>
<dbReference type="InterPro" id="IPR021812">
    <property type="entry name" value="DUF3391"/>
</dbReference>
<dbReference type="EMBL" id="JH719393">
    <property type="protein sequence ID" value="EJC84254.1"/>
    <property type="molecule type" value="Genomic_DNA"/>
</dbReference>
<dbReference type="Gene3D" id="1.10.3210.10">
    <property type="entry name" value="Hypothetical protein af1432"/>
    <property type="match status" value="1"/>
</dbReference>
<dbReference type="HOGENOM" id="CLU_000445_92_1_5"/>
<dbReference type="InterPro" id="IPR006675">
    <property type="entry name" value="HDIG_dom"/>
</dbReference>
<dbReference type="SMART" id="SM00471">
    <property type="entry name" value="HDc"/>
    <property type="match status" value="1"/>
</dbReference>
<evidence type="ECO:0000313" key="3">
    <source>
        <dbReference type="Proteomes" id="UP000005732"/>
    </source>
</evidence>
<dbReference type="GO" id="GO:0008081">
    <property type="term" value="F:phosphoric diester hydrolase activity"/>
    <property type="evidence" value="ECO:0007669"/>
    <property type="project" value="UniProtKB-ARBA"/>
</dbReference>
<dbReference type="InterPro" id="IPR037522">
    <property type="entry name" value="HD_GYP_dom"/>
</dbReference>
<feature type="domain" description="HD-GYP" evidence="1">
    <location>
        <begin position="130"/>
        <end position="320"/>
    </location>
</feature>
<dbReference type="CDD" id="cd00077">
    <property type="entry name" value="HDc"/>
    <property type="match status" value="1"/>
</dbReference>
<organism evidence="2 3">
    <name type="scientific">Rhizobium leguminosarum bv. trifolii WSM2297</name>
    <dbReference type="NCBI Taxonomy" id="754762"/>
    <lineage>
        <taxon>Bacteria</taxon>
        <taxon>Pseudomonadati</taxon>
        <taxon>Pseudomonadota</taxon>
        <taxon>Alphaproteobacteria</taxon>
        <taxon>Hyphomicrobiales</taxon>
        <taxon>Rhizobiaceae</taxon>
        <taxon>Rhizobium/Agrobacterium group</taxon>
        <taxon>Rhizobium</taxon>
    </lineage>
</organism>
<name>J0L241_RHILT</name>
<dbReference type="Pfam" id="PF13487">
    <property type="entry name" value="HD_5"/>
    <property type="match status" value="1"/>
</dbReference>
<reference evidence="2 3" key="1">
    <citation type="submission" date="2012-02" db="EMBL/GenBank/DDBJ databases">
        <title>Improved High-Quality Draft Sequence of Rhizobium leguminosarum bv. trifolii WSM2297.</title>
        <authorList>
            <consortium name="US DOE Joint Genome Institute"/>
            <person name="Lucas S."/>
            <person name="Han J."/>
            <person name="Lapidus A."/>
            <person name="Cheng J.-F."/>
            <person name="Goodwin L."/>
            <person name="Pitluck S."/>
            <person name="Peters L."/>
            <person name="Ovchinnikova G."/>
            <person name="Zhang X."/>
            <person name="Detter J.C."/>
            <person name="Han C."/>
            <person name="Tapia R."/>
            <person name="Land M."/>
            <person name="Hauser L."/>
            <person name="Kyrpides N."/>
            <person name="Ivanova N."/>
            <person name="Pagani I."/>
            <person name="Brau L."/>
            <person name="Yates R."/>
            <person name="O'Hara G."/>
            <person name="Rui T."/>
            <person name="Howieson J."/>
            <person name="Reeve W."/>
            <person name="Woyke T."/>
        </authorList>
    </citation>
    <scope>NUCLEOTIDE SEQUENCE [LARGE SCALE GENOMIC DNA]</scope>
    <source>
        <strain evidence="2 3">WSM2297</strain>
    </source>
</reference>
<sequence>MRKRIQVGQLRVGMYVEDLEVGGERNIRRFQPFLISSASDLERLAASHVRTVVIDVFKGADVESSVSTHRNGREAFEAHLLTIFCAKDIDRARQSIEEIGPHIRHMLSDSRIKGCFDGEVATSAVEQIMSAALDNAGALIAVSRLKEKDETTFLHSLAVSALMVTFARGLGHREEDVKLLGLGGLVHDLGKMALPDDILTNTGRLSAEEMELVRTHPQRSFEMISATGQFPPEVLDICRFHHEKYDGSGYPDGRLGKTIPYAARLASICDVYEALTTIRPYKRAFSQSEAIDIMMNSPGHFDSVLLSKFVSKMVIGGTIR</sequence>
<dbReference type="Proteomes" id="UP000005732">
    <property type="component" value="Unassembled WGS sequence"/>
</dbReference>
<dbReference type="NCBIfam" id="TIGR00277">
    <property type="entry name" value="HDIG"/>
    <property type="match status" value="1"/>
</dbReference>
<accession>J0L241</accession>
<dbReference type="Pfam" id="PF11871">
    <property type="entry name" value="DUF3391"/>
    <property type="match status" value="1"/>
</dbReference>
<dbReference type="InterPro" id="IPR003607">
    <property type="entry name" value="HD/PDEase_dom"/>
</dbReference>
<gene>
    <name evidence="2" type="ORF">Rleg4DRAFT_6062</name>
</gene>
<dbReference type="PANTHER" id="PTHR43155">
    <property type="entry name" value="CYCLIC DI-GMP PHOSPHODIESTERASE PA4108-RELATED"/>
    <property type="match status" value="1"/>
</dbReference>
<dbReference type="RefSeq" id="WP_003577115.1">
    <property type="nucleotide sequence ID" value="NZ_JH719393.1"/>
</dbReference>
<proteinExistence type="predicted"/>
<dbReference type="AlphaFoldDB" id="J0L241"/>
<dbReference type="SUPFAM" id="SSF109604">
    <property type="entry name" value="HD-domain/PDEase-like"/>
    <property type="match status" value="1"/>
</dbReference>
<dbReference type="PANTHER" id="PTHR43155:SF2">
    <property type="entry name" value="CYCLIC DI-GMP PHOSPHODIESTERASE PA4108"/>
    <property type="match status" value="1"/>
</dbReference>
<evidence type="ECO:0000313" key="2">
    <source>
        <dbReference type="EMBL" id="EJC84254.1"/>
    </source>
</evidence>
<dbReference type="OrthoDB" id="9802066at2"/>